<keyword evidence="10 14" id="KW-0479">Metal-binding</keyword>
<comment type="caution">
    <text evidence="14">Lacks conserved residue(s) required for the propagation of feature annotation.</text>
</comment>
<dbReference type="CDD" id="cd01335">
    <property type="entry name" value="Radical_SAM"/>
    <property type="match status" value="1"/>
</dbReference>
<dbReference type="GO" id="GO:0070040">
    <property type="term" value="F:rRNA (adenine(2503)-C2-)-methyltransferase activity"/>
    <property type="evidence" value="ECO:0007669"/>
    <property type="project" value="UniProtKB-UniRule"/>
</dbReference>
<keyword evidence="18" id="KW-1185">Reference proteome</keyword>
<evidence type="ECO:0000256" key="6">
    <source>
        <dbReference type="ARBA" id="ARBA00022603"/>
    </source>
</evidence>
<keyword evidence="6 14" id="KW-0489">Methyltransferase</keyword>
<dbReference type="InterPro" id="IPR040072">
    <property type="entry name" value="Methyltransferase_A"/>
</dbReference>
<evidence type="ECO:0000256" key="13">
    <source>
        <dbReference type="ARBA" id="ARBA00023157"/>
    </source>
</evidence>
<dbReference type="HAMAP" id="MF_01849">
    <property type="entry name" value="RNA_methyltr_RlmN"/>
    <property type="match status" value="1"/>
</dbReference>
<keyword evidence="12 14" id="KW-0411">Iron-sulfur</keyword>
<dbReference type="FunFam" id="1.10.150.530:FF:000003">
    <property type="entry name" value="Dual-specificity RNA methyltransferase RlmN"/>
    <property type="match status" value="1"/>
</dbReference>
<evidence type="ECO:0000313" key="18">
    <source>
        <dbReference type="Proteomes" id="UP000199657"/>
    </source>
</evidence>
<protein>
    <recommendedName>
        <fullName evidence="14">Dual-specificity RNA methyltransferase RlmN</fullName>
        <ecNumber evidence="14">2.1.1.192</ecNumber>
    </recommendedName>
    <alternativeName>
        <fullName evidence="14">23S rRNA (adenine(2503)-C(2))-methyltransferase</fullName>
    </alternativeName>
    <alternativeName>
        <fullName evidence="14">23S rRNA m2A2503 methyltransferase</fullName>
    </alternativeName>
    <alternativeName>
        <fullName evidence="14">Ribosomal RNA large subunit methyltransferase N</fullName>
    </alternativeName>
    <alternativeName>
        <fullName evidence="14">tRNA (adenine(37)-C(2))-methyltransferase</fullName>
    </alternativeName>
    <alternativeName>
        <fullName evidence="14">tRNA m2A37 methyltransferase</fullName>
    </alternativeName>
</protein>
<dbReference type="Gene3D" id="1.10.150.530">
    <property type="match status" value="1"/>
</dbReference>
<name>A0A1H8PN10_9GAMM</name>
<dbReference type="GO" id="GO:0070475">
    <property type="term" value="P:rRNA base methylation"/>
    <property type="evidence" value="ECO:0007669"/>
    <property type="project" value="UniProtKB-UniRule"/>
</dbReference>
<comment type="cofactor">
    <cofactor evidence="14">
        <name>[4Fe-4S] cluster</name>
        <dbReference type="ChEBI" id="CHEBI:49883"/>
    </cofactor>
    <text evidence="14">Binds 1 [4Fe-4S] cluster. The cluster is coordinated with 3 cysteines and an exchangeable S-adenosyl-L-methionine.</text>
</comment>
<dbReference type="GO" id="GO:0051539">
    <property type="term" value="F:4 iron, 4 sulfur cluster binding"/>
    <property type="evidence" value="ECO:0007669"/>
    <property type="project" value="UniProtKB-UniRule"/>
</dbReference>
<dbReference type="EC" id="2.1.1.192" evidence="14"/>
<evidence type="ECO:0000256" key="1">
    <source>
        <dbReference type="ARBA" id="ARBA00004496"/>
    </source>
</evidence>
<dbReference type="FunFam" id="3.20.20.70:FF:000008">
    <property type="entry name" value="Dual-specificity RNA methyltransferase RlmN"/>
    <property type="match status" value="1"/>
</dbReference>
<accession>A0A1H8PN10</accession>
<feature type="binding site" evidence="14">
    <location>
        <position position="215"/>
    </location>
    <ligand>
        <name>S-adenosyl-L-methionine</name>
        <dbReference type="ChEBI" id="CHEBI:59789"/>
    </ligand>
</feature>
<evidence type="ECO:0000256" key="8">
    <source>
        <dbReference type="ARBA" id="ARBA00022691"/>
    </source>
</evidence>
<dbReference type="PIRSF" id="PIRSF006004">
    <property type="entry name" value="CHP00048"/>
    <property type="match status" value="1"/>
</dbReference>
<feature type="binding site" evidence="14">
    <location>
        <begin position="237"/>
        <end position="239"/>
    </location>
    <ligand>
        <name>S-adenosyl-L-methionine</name>
        <dbReference type="ChEBI" id="CHEBI:59789"/>
    </ligand>
</feature>
<keyword evidence="9 14" id="KW-0819">tRNA processing</keyword>
<keyword evidence="13 14" id="KW-1015">Disulfide bond</keyword>
<evidence type="ECO:0000259" key="16">
    <source>
        <dbReference type="PROSITE" id="PS51918"/>
    </source>
</evidence>
<dbReference type="SUPFAM" id="SSF102114">
    <property type="entry name" value="Radical SAM enzymes"/>
    <property type="match status" value="1"/>
</dbReference>
<evidence type="ECO:0000313" key="17">
    <source>
        <dbReference type="EMBL" id="SEO43064.1"/>
    </source>
</evidence>
<feature type="binding site" evidence="14">
    <location>
        <begin position="183"/>
        <end position="184"/>
    </location>
    <ligand>
        <name>S-adenosyl-L-methionine</name>
        <dbReference type="ChEBI" id="CHEBI:59789"/>
    </ligand>
</feature>
<feature type="binding site" evidence="14">
    <location>
        <position position="135"/>
    </location>
    <ligand>
        <name>[4Fe-4S] cluster</name>
        <dbReference type="ChEBI" id="CHEBI:49883"/>
        <note>4Fe-4S-S-AdoMet</note>
    </ligand>
</feature>
<organism evidence="17 18">
    <name type="scientific">Aquisalimonas asiatica</name>
    <dbReference type="NCBI Taxonomy" id="406100"/>
    <lineage>
        <taxon>Bacteria</taxon>
        <taxon>Pseudomonadati</taxon>
        <taxon>Pseudomonadota</taxon>
        <taxon>Gammaproteobacteria</taxon>
        <taxon>Chromatiales</taxon>
        <taxon>Ectothiorhodospiraceae</taxon>
        <taxon>Aquisalimonas</taxon>
    </lineage>
</organism>
<evidence type="ECO:0000256" key="14">
    <source>
        <dbReference type="HAMAP-Rule" id="MF_01849"/>
    </source>
</evidence>
<feature type="binding site" evidence="14">
    <location>
        <position position="138"/>
    </location>
    <ligand>
        <name>[4Fe-4S] cluster</name>
        <dbReference type="ChEBI" id="CHEBI:49883"/>
        <note>4Fe-4S-S-AdoMet</note>
    </ligand>
</feature>
<dbReference type="GO" id="GO:0019843">
    <property type="term" value="F:rRNA binding"/>
    <property type="evidence" value="ECO:0007669"/>
    <property type="project" value="UniProtKB-UniRule"/>
</dbReference>
<dbReference type="InterPro" id="IPR058240">
    <property type="entry name" value="rSAM_sf"/>
</dbReference>
<dbReference type="GO" id="GO:0046872">
    <property type="term" value="F:metal ion binding"/>
    <property type="evidence" value="ECO:0007669"/>
    <property type="project" value="UniProtKB-KW"/>
</dbReference>
<dbReference type="EMBL" id="FOEG01000001">
    <property type="protein sequence ID" value="SEO43064.1"/>
    <property type="molecule type" value="Genomic_DNA"/>
</dbReference>
<dbReference type="InterPro" id="IPR013785">
    <property type="entry name" value="Aldolase_TIM"/>
</dbReference>
<evidence type="ECO:0000256" key="10">
    <source>
        <dbReference type="ARBA" id="ARBA00022723"/>
    </source>
</evidence>
<dbReference type="Proteomes" id="UP000199657">
    <property type="component" value="Unassembled WGS sequence"/>
</dbReference>
<dbReference type="Pfam" id="PF04055">
    <property type="entry name" value="Radical_SAM"/>
    <property type="match status" value="1"/>
</dbReference>
<dbReference type="GO" id="GO:0005737">
    <property type="term" value="C:cytoplasm"/>
    <property type="evidence" value="ECO:0007669"/>
    <property type="project" value="UniProtKB-SubCell"/>
</dbReference>
<keyword evidence="3 14" id="KW-0004">4Fe-4S</keyword>
<evidence type="ECO:0000256" key="4">
    <source>
        <dbReference type="ARBA" id="ARBA00022490"/>
    </source>
</evidence>
<keyword evidence="5 14" id="KW-0698">rRNA processing</keyword>
<dbReference type="GO" id="GO:0002935">
    <property type="term" value="F:tRNA (adenine(37)-C2)-methyltransferase activity"/>
    <property type="evidence" value="ECO:0007669"/>
    <property type="project" value="UniProtKB-UniRule"/>
</dbReference>
<keyword evidence="7 14" id="KW-0808">Transferase</keyword>
<dbReference type="PANTHER" id="PTHR30544">
    <property type="entry name" value="23S RRNA METHYLTRANSFERASE"/>
    <property type="match status" value="1"/>
</dbReference>
<dbReference type="InterPro" id="IPR048641">
    <property type="entry name" value="RlmN_N"/>
</dbReference>
<dbReference type="Gene3D" id="3.20.20.70">
    <property type="entry name" value="Aldolase class I"/>
    <property type="match status" value="1"/>
</dbReference>
<keyword evidence="11 14" id="KW-0408">Iron</keyword>
<dbReference type="InterPro" id="IPR027492">
    <property type="entry name" value="RNA_MTrfase_RlmN"/>
</dbReference>
<dbReference type="InterPro" id="IPR004383">
    <property type="entry name" value="rRNA_lsu_MTrfase_RlmN/Cfr"/>
</dbReference>
<feature type="binding site" evidence="14">
    <location>
        <position position="314"/>
    </location>
    <ligand>
        <name>S-adenosyl-L-methionine</name>
        <dbReference type="ChEBI" id="CHEBI:59789"/>
    </ligand>
</feature>
<dbReference type="PANTHER" id="PTHR30544:SF5">
    <property type="entry name" value="RADICAL SAM CORE DOMAIN-CONTAINING PROTEIN"/>
    <property type="match status" value="1"/>
</dbReference>
<feature type="active site" description="S-methylcysteine intermediate" evidence="14">
    <location>
        <position position="357"/>
    </location>
</feature>
<feature type="region of interest" description="Disordered" evidence="15">
    <location>
        <begin position="364"/>
        <end position="383"/>
    </location>
</feature>
<proteinExistence type="inferred from homology"/>
<dbReference type="STRING" id="406100.SAMN04488052_10141"/>
<comment type="subcellular location">
    <subcellularLocation>
        <location evidence="1 14">Cytoplasm</location>
    </subcellularLocation>
</comment>
<evidence type="ECO:0000256" key="12">
    <source>
        <dbReference type="ARBA" id="ARBA00023014"/>
    </source>
</evidence>
<dbReference type="SFLD" id="SFLDS00029">
    <property type="entry name" value="Radical_SAM"/>
    <property type="match status" value="1"/>
</dbReference>
<feature type="active site" description="Proton acceptor" evidence="14">
    <location>
        <position position="111"/>
    </location>
</feature>
<reference evidence="17 18" key="1">
    <citation type="submission" date="2016-10" db="EMBL/GenBank/DDBJ databases">
        <authorList>
            <person name="de Groot N.N."/>
        </authorList>
    </citation>
    <scope>NUCLEOTIDE SEQUENCE [LARGE SCALE GENOMIC DNA]</scope>
    <source>
        <strain evidence="17 18">CGMCC 1.6291</strain>
    </source>
</reference>
<keyword evidence="8 14" id="KW-0949">S-adenosyl-L-methionine</keyword>
<dbReference type="Pfam" id="PF21016">
    <property type="entry name" value="RlmN_N"/>
    <property type="match status" value="1"/>
</dbReference>
<dbReference type="OrthoDB" id="9793973at2"/>
<dbReference type="PROSITE" id="PS51918">
    <property type="entry name" value="RADICAL_SAM"/>
    <property type="match status" value="1"/>
</dbReference>
<feature type="domain" description="Radical SAM core" evidence="16">
    <location>
        <begin position="117"/>
        <end position="352"/>
    </location>
</feature>
<dbReference type="GO" id="GO:0000049">
    <property type="term" value="F:tRNA binding"/>
    <property type="evidence" value="ECO:0007669"/>
    <property type="project" value="UniProtKB-UniRule"/>
</dbReference>
<dbReference type="NCBIfam" id="TIGR00048">
    <property type="entry name" value="rRNA_mod_RlmN"/>
    <property type="match status" value="1"/>
</dbReference>
<feature type="binding site" evidence="14">
    <location>
        <position position="131"/>
    </location>
    <ligand>
        <name>[4Fe-4S] cluster</name>
        <dbReference type="ChEBI" id="CHEBI:49883"/>
        <note>4Fe-4S-S-AdoMet</note>
    </ligand>
</feature>
<sequence length="383" mass="42743">MKSVPVKVVAENGVKPGQAPEKLNLLGLDRKGLEGLFADMGEKPFRASQILKWVHARGVTNFDDMTDLSKSLRAKLAEIAEVRVPEPVMDQESRDGTRKWLLQLDGSNAIEAVLIPEKHRETLCISSQVGCALECTFCSTGYQGFNRNLSTAEIIGQLWYVWRMLEKEGKGRQVTNVVFMGMGEPLLNFKNVVPASELMKDDHAYGLSKRRVTLSTSGVIPYLDKLTEVSDISLAVSLHAPNDELRDELVPINKKHPIADLLAACRRYIADKPHRSITWEYVMLDGVNDSDAHARQLVRLLKGIPSKVNLIPFNPFPEAPYERSSDERIRAFSNILSNAGLVSTTRKTRGDDIDGACGQLVGKVADRTRRRQKRAEREQATQP</sequence>
<evidence type="ECO:0000256" key="3">
    <source>
        <dbReference type="ARBA" id="ARBA00022485"/>
    </source>
</evidence>
<comment type="function">
    <text evidence="14">Specifically methylates position 2 of adenine 2503 in 23S rRNA and position 2 of adenine 37 in tRNAs. m2A2503 modification seems to play a crucial role in the proofreading step occurring at the peptidyl transferase center and thus would serve to optimize ribosomal fidelity.</text>
</comment>
<dbReference type="GO" id="GO:0030488">
    <property type="term" value="P:tRNA methylation"/>
    <property type="evidence" value="ECO:0007669"/>
    <property type="project" value="UniProtKB-UniRule"/>
</dbReference>
<comment type="similarity">
    <text evidence="2 14">Belongs to the radical SAM superfamily. RlmN family.</text>
</comment>
<evidence type="ECO:0000256" key="2">
    <source>
        <dbReference type="ARBA" id="ARBA00007544"/>
    </source>
</evidence>
<evidence type="ECO:0000256" key="5">
    <source>
        <dbReference type="ARBA" id="ARBA00022552"/>
    </source>
</evidence>
<dbReference type="SFLD" id="SFLDF00275">
    <property type="entry name" value="adenosine_C2_methyltransferase"/>
    <property type="match status" value="1"/>
</dbReference>
<dbReference type="AlphaFoldDB" id="A0A1H8PN10"/>
<comment type="catalytic activity">
    <reaction evidence="14">
        <text>adenosine(2503) in 23S rRNA + 2 reduced [2Fe-2S]-[ferredoxin] + 2 S-adenosyl-L-methionine = 2-methyladenosine(2503) in 23S rRNA + 5'-deoxyadenosine + L-methionine + 2 oxidized [2Fe-2S]-[ferredoxin] + S-adenosyl-L-homocysteine</text>
        <dbReference type="Rhea" id="RHEA:42916"/>
        <dbReference type="Rhea" id="RHEA-COMP:10000"/>
        <dbReference type="Rhea" id="RHEA-COMP:10001"/>
        <dbReference type="Rhea" id="RHEA-COMP:10152"/>
        <dbReference type="Rhea" id="RHEA-COMP:10282"/>
        <dbReference type="ChEBI" id="CHEBI:17319"/>
        <dbReference type="ChEBI" id="CHEBI:33737"/>
        <dbReference type="ChEBI" id="CHEBI:33738"/>
        <dbReference type="ChEBI" id="CHEBI:57844"/>
        <dbReference type="ChEBI" id="CHEBI:57856"/>
        <dbReference type="ChEBI" id="CHEBI:59789"/>
        <dbReference type="ChEBI" id="CHEBI:74411"/>
        <dbReference type="ChEBI" id="CHEBI:74497"/>
        <dbReference type="EC" id="2.1.1.192"/>
    </reaction>
</comment>
<dbReference type="InterPro" id="IPR007197">
    <property type="entry name" value="rSAM"/>
</dbReference>
<dbReference type="SFLD" id="SFLDG01062">
    <property type="entry name" value="methyltransferase_(Class_A)"/>
    <property type="match status" value="1"/>
</dbReference>
<gene>
    <name evidence="14" type="primary">rlmN</name>
    <name evidence="17" type="ORF">SAMN04488052_10141</name>
</gene>
<keyword evidence="4 14" id="KW-0963">Cytoplasm</keyword>
<comment type="catalytic activity">
    <reaction evidence="14">
        <text>adenosine(37) in tRNA + 2 reduced [2Fe-2S]-[ferredoxin] + 2 S-adenosyl-L-methionine = 2-methyladenosine(37) in tRNA + 5'-deoxyadenosine + L-methionine + 2 oxidized [2Fe-2S]-[ferredoxin] + S-adenosyl-L-homocysteine</text>
        <dbReference type="Rhea" id="RHEA:43332"/>
        <dbReference type="Rhea" id="RHEA-COMP:10000"/>
        <dbReference type="Rhea" id="RHEA-COMP:10001"/>
        <dbReference type="Rhea" id="RHEA-COMP:10162"/>
        <dbReference type="Rhea" id="RHEA-COMP:10485"/>
        <dbReference type="ChEBI" id="CHEBI:17319"/>
        <dbReference type="ChEBI" id="CHEBI:33737"/>
        <dbReference type="ChEBI" id="CHEBI:33738"/>
        <dbReference type="ChEBI" id="CHEBI:57844"/>
        <dbReference type="ChEBI" id="CHEBI:57856"/>
        <dbReference type="ChEBI" id="CHEBI:59789"/>
        <dbReference type="ChEBI" id="CHEBI:74411"/>
        <dbReference type="ChEBI" id="CHEBI:74497"/>
        <dbReference type="EC" id="2.1.1.192"/>
    </reaction>
</comment>
<evidence type="ECO:0000256" key="9">
    <source>
        <dbReference type="ARBA" id="ARBA00022694"/>
    </source>
</evidence>
<evidence type="ECO:0000256" key="11">
    <source>
        <dbReference type="ARBA" id="ARBA00023004"/>
    </source>
</evidence>
<evidence type="ECO:0000256" key="15">
    <source>
        <dbReference type="SAM" id="MobiDB-lite"/>
    </source>
</evidence>
<evidence type="ECO:0000256" key="7">
    <source>
        <dbReference type="ARBA" id="ARBA00022679"/>
    </source>
</evidence>
<comment type="miscellaneous">
    <text evidence="14">Reaction proceeds by a ping-pong mechanism involving intermediate methylation of a conserved cysteine residue.</text>
</comment>